<dbReference type="EMBL" id="JARRAG010000001">
    <property type="protein sequence ID" value="MDG3003328.1"/>
    <property type="molecule type" value="Genomic_DNA"/>
</dbReference>
<sequence>MQNAVDHRSRSSSRRGVTLVEMLVTVAMLVLMMTVLVQVFQAATGALNSAQSFQELDNSLRRLDVQVRSDLDGVTARLTPPLDPKNNLGYFEYGENAFADLQGEDSDDYLRFTAKAPPGRPFRGRVFLKPPFDVATGKLLDPADMSAAQLSLYKNSQPITITSECAEIIYFVRNGNLYRRVLLIAPERQDSIVPMFRNTWPAAASQFTNDFQFQPGAFGGSAIVSWQGVNDLSARPAKRGSGITPGAAARQIVLNTLGDLTNRENRFAAPRFADDYNNDGVSDDGNADGVPDFYPTLYADATGSFTTAVGNLISAKNGYVASLPTGVNYFSAMAFPYIFPGAYSQPETDVANLGWIHSPVPDQTTNIVSAGAASALLYLQRLNHNPLDVGDNLYRPESGNNTFQTWWGFPTSRETLSLGWQDPTVPPNFNAGDQANGLSPRNPSNASGGVLRVADDANLLPPMTSDIRTNPQLFTDGMGTSSAVYSNMSAFWANVWEDDLIMTGVRSFDVKVLDDVYGGYVDLGWADDVRLTGSETFLAATPPLLTWGVSTVNSFTTFGHEGRMPPLVADNRYDAQFGQNTYRSSGVYTGNIGDDSGQVNRLRRVFDTWSTDYTNAPAHAIDPSTGLRVGPPNDPPVYPSYPPPYPAPLKGIQIQVRAVDPSNQHVKQITIRHDFTDKL</sequence>
<dbReference type="InterPro" id="IPR012902">
    <property type="entry name" value="N_methyl_site"/>
</dbReference>
<keyword evidence="1" id="KW-0812">Transmembrane</keyword>
<organism evidence="2 3">
    <name type="scientific">Paludisphaera mucosa</name>
    <dbReference type="NCBI Taxonomy" id="3030827"/>
    <lineage>
        <taxon>Bacteria</taxon>
        <taxon>Pseudomonadati</taxon>
        <taxon>Planctomycetota</taxon>
        <taxon>Planctomycetia</taxon>
        <taxon>Isosphaerales</taxon>
        <taxon>Isosphaeraceae</taxon>
        <taxon>Paludisphaera</taxon>
    </lineage>
</organism>
<dbReference type="Proteomes" id="UP001216907">
    <property type="component" value="Unassembled WGS sequence"/>
</dbReference>
<dbReference type="PROSITE" id="PS00409">
    <property type="entry name" value="PROKAR_NTER_METHYL"/>
    <property type="match status" value="1"/>
</dbReference>
<keyword evidence="1" id="KW-0472">Membrane</keyword>
<evidence type="ECO:0000313" key="3">
    <source>
        <dbReference type="Proteomes" id="UP001216907"/>
    </source>
</evidence>
<evidence type="ECO:0000256" key="1">
    <source>
        <dbReference type="SAM" id="Phobius"/>
    </source>
</evidence>
<gene>
    <name evidence="2" type="ORF">PZE19_06085</name>
</gene>
<proteinExistence type="predicted"/>
<name>A0ABT6F7E4_9BACT</name>
<comment type="caution">
    <text evidence="2">The sequence shown here is derived from an EMBL/GenBank/DDBJ whole genome shotgun (WGS) entry which is preliminary data.</text>
</comment>
<reference evidence="2 3" key="1">
    <citation type="submission" date="2023-03" db="EMBL/GenBank/DDBJ databases">
        <title>Paludisphaera mucosa sp. nov. a novel planctomycete from northern fen.</title>
        <authorList>
            <person name="Ivanova A."/>
        </authorList>
    </citation>
    <scope>NUCLEOTIDE SEQUENCE [LARGE SCALE GENOMIC DNA]</scope>
    <source>
        <strain evidence="2 3">Pla2</strain>
    </source>
</reference>
<evidence type="ECO:0000313" key="2">
    <source>
        <dbReference type="EMBL" id="MDG3003328.1"/>
    </source>
</evidence>
<keyword evidence="3" id="KW-1185">Reference proteome</keyword>
<protein>
    <submittedName>
        <fullName evidence="2">Type II secretion system protein</fullName>
    </submittedName>
</protein>
<keyword evidence="1" id="KW-1133">Transmembrane helix</keyword>
<dbReference type="RefSeq" id="WP_277859681.1">
    <property type="nucleotide sequence ID" value="NZ_JARRAG010000001.1"/>
</dbReference>
<feature type="transmembrane region" description="Helical" evidence="1">
    <location>
        <begin position="20"/>
        <end position="40"/>
    </location>
</feature>
<accession>A0ABT6F7E4</accession>